<evidence type="ECO:0000313" key="5">
    <source>
        <dbReference type="Proteomes" id="UP001302126"/>
    </source>
</evidence>
<evidence type="ECO:0000256" key="1">
    <source>
        <dbReference type="ARBA" id="ARBA00022737"/>
    </source>
</evidence>
<feature type="domain" description="Nephrocystin 3-like N-terminal" evidence="2">
    <location>
        <begin position="261"/>
        <end position="425"/>
    </location>
</feature>
<protein>
    <recommendedName>
        <fullName evidence="6">NACHT domain-containing protein</fullName>
    </recommendedName>
</protein>
<accession>A0AAN7AF66</accession>
<evidence type="ECO:0000259" key="3">
    <source>
        <dbReference type="Pfam" id="PF25053"/>
    </source>
</evidence>
<evidence type="ECO:0000313" key="4">
    <source>
        <dbReference type="EMBL" id="KAK4184988.1"/>
    </source>
</evidence>
<keyword evidence="5" id="KW-1185">Reference proteome</keyword>
<comment type="caution">
    <text evidence="4">The sequence shown here is derived from an EMBL/GenBank/DDBJ whole genome shotgun (WGS) entry which is preliminary data.</text>
</comment>
<dbReference type="AlphaFoldDB" id="A0AAN7AF66"/>
<evidence type="ECO:0000259" key="2">
    <source>
        <dbReference type="Pfam" id="PF24883"/>
    </source>
</evidence>
<feature type="domain" description="DUF7791" evidence="3">
    <location>
        <begin position="534"/>
        <end position="681"/>
    </location>
</feature>
<sequence length="952" mass="109878">MDPISATSIAAAAIQFVDFSAKVIFKTVQIHKSSSGSSADHDELEEVTRDLTLVCQNLDKSIASEASQHLGLQKPSPFKGLGVECQNVAAELLGALNKLKATGKHSKCRSFRQALLAVYKEGEIKALENRLGRFREQLTLRLLESLHNVIQGYYVTNKKPEGIERQDTGIAVEILEHLKASREWEKHLIDALHQNTGKTLLGSKPMLEPPSTLKTTLEMRLQQSLRFHEIDDRHERIPKALQDTFEWTYRPAGSRSKWASIVDWLQRGDAIYWITGKPGSGKSTLMKFIHDEKRTKRALEVWANGATLVAAGFYFWNSGEQVQMSLEGLFQSLLYSVVKERKELIPQLFPSRWEVLNLFGHDNHAWLLTECVDAIRRLASPVFSEYRFFFLIDGLDEYCGDHSELIHILHELVQASHIKLCVSSREWVVFQDAFSQLPSLLLQDLTSEDIQIYVRRRFEDHEGFNRMRKREPAFALELIDEVARRSSGVFLWVRLVVQSLLHGISNADRLSDLHRRLEQLPDDLESLFRKIFDSMDRFYLEHACQLFQIHRAHGPMSGLRFSFADEESESAWKTGRHKPLAPDDIVYTVDQMKRRIDSRTKGLLEMDNWRRPVRDNSSEQHYQYLATQCQVQYLHRTVKDFIETESLWKEVILPSTPGFDPYLSLLKALTLDIMTWDRKTSGPEHLNTSICEALCWASAVDPKSHRVAIEMLDALDQAVDEIWRDPKTHGLLPSLAMSDGQRHLLPLALRLNMDWWVRHLLVRRCPVSPPRPLRPYTFFTVEKIPVIECPKGLTVPALDKPSTDCMRVLLEYGASIYDRNDDDMPLWKYVRFEFRSLCNCYPGDYRPERGDFEYWCATVEMLIQFGADAAQLDTLFSSRKHSAWNREWQYRYYSFRETLSKIGSPENPTFDAAGLSPRKVAIERLKRRRAKRQADRATRRTLGSLHTFASAR</sequence>
<dbReference type="Pfam" id="PF24883">
    <property type="entry name" value="NPHP3_N"/>
    <property type="match status" value="1"/>
</dbReference>
<dbReference type="InterPro" id="IPR056884">
    <property type="entry name" value="NPHP3-like_N"/>
</dbReference>
<reference evidence="4" key="2">
    <citation type="submission" date="2023-05" db="EMBL/GenBank/DDBJ databases">
        <authorList>
            <consortium name="Lawrence Berkeley National Laboratory"/>
            <person name="Steindorff A."/>
            <person name="Hensen N."/>
            <person name="Bonometti L."/>
            <person name="Westerberg I."/>
            <person name="Brannstrom I.O."/>
            <person name="Guillou S."/>
            <person name="Cros-Aarteil S."/>
            <person name="Calhoun S."/>
            <person name="Haridas S."/>
            <person name="Kuo A."/>
            <person name="Mondo S."/>
            <person name="Pangilinan J."/>
            <person name="Riley R."/>
            <person name="Labutti K."/>
            <person name="Andreopoulos B."/>
            <person name="Lipzen A."/>
            <person name="Chen C."/>
            <person name="Yanf M."/>
            <person name="Daum C."/>
            <person name="Ng V."/>
            <person name="Clum A."/>
            <person name="Ohm R."/>
            <person name="Martin F."/>
            <person name="Silar P."/>
            <person name="Natvig D."/>
            <person name="Lalanne C."/>
            <person name="Gautier V."/>
            <person name="Ament-Velasquez S.L."/>
            <person name="Kruys A."/>
            <person name="Hutchinson M.I."/>
            <person name="Powell A.J."/>
            <person name="Barry K."/>
            <person name="Miller A.N."/>
            <person name="Grigoriev I.V."/>
            <person name="Debuchy R."/>
            <person name="Gladieux P."/>
            <person name="Thoren M.H."/>
            <person name="Johannesson H."/>
        </authorList>
    </citation>
    <scope>NUCLEOTIDE SEQUENCE</scope>
    <source>
        <strain evidence="4">PSN309</strain>
    </source>
</reference>
<dbReference type="PANTHER" id="PTHR10039:SF5">
    <property type="entry name" value="NACHT DOMAIN-CONTAINING PROTEIN"/>
    <property type="match status" value="1"/>
</dbReference>
<proteinExistence type="predicted"/>
<dbReference type="SUPFAM" id="SSF52540">
    <property type="entry name" value="P-loop containing nucleoside triphosphate hydrolases"/>
    <property type="match status" value="1"/>
</dbReference>
<dbReference type="InterPro" id="IPR027417">
    <property type="entry name" value="P-loop_NTPase"/>
</dbReference>
<dbReference type="EMBL" id="MU864466">
    <property type="protein sequence ID" value="KAK4184988.1"/>
    <property type="molecule type" value="Genomic_DNA"/>
</dbReference>
<name>A0AAN7AF66_9PEZI</name>
<reference evidence="4" key="1">
    <citation type="journal article" date="2023" name="Mol. Phylogenet. Evol.">
        <title>Genome-scale phylogeny and comparative genomics of the fungal order Sordariales.</title>
        <authorList>
            <person name="Hensen N."/>
            <person name="Bonometti L."/>
            <person name="Westerberg I."/>
            <person name="Brannstrom I.O."/>
            <person name="Guillou S."/>
            <person name="Cros-Aarteil S."/>
            <person name="Calhoun S."/>
            <person name="Haridas S."/>
            <person name="Kuo A."/>
            <person name="Mondo S."/>
            <person name="Pangilinan J."/>
            <person name="Riley R."/>
            <person name="LaButti K."/>
            <person name="Andreopoulos B."/>
            <person name="Lipzen A."/>
            <person name="Chen C."/>
            <person name="Yan M."/>
            <person name="Daum C."/>
            <person name="Ng V."/>
            <person name="Clum A."/>
            <person name="Steindorff A."/>
            <person name="Ohm R.A."/>
            <person name="Martin F."/>
            <person name="Silar P."/>
            <person name="Natvig D.O."/>
            <person name="Lalanne C."/>
            <person name="Gautier V."/>
            <person name="Ament-Velasquez S.L."/>
            <person name="Kruys A."/>
            <person name="Hutchinson M.I."/>
            <person name="Powell A.J."/>
            <person name="Barry K."/>
            <person name="Miller A.N."/>
            <person name="Grigoriev I.V."/>
            <person name="Debuchy R."/>
            <person name="Gladieux P."/>
            <person name="Hiltunen Thoren M."/>
            <person name="Johannesson H."/>
        </authorList>
    </citation>
    <scope>NUCLEOTIDE SEQUENCE</scope>
    <source>
        <strain evidence="4">PSN309</strain>
    </source>
</reference>
<evidence type="ECO:0008006" key="6">
    <source>
        <dbReference type="Google" id="ProtNLM"/>
    </source>
</evidence>
<dbReference type="Pfam" id="PF25053">
    <property type="entry name" value="DUF7791"/>
    <property type="match status" value="1"/>
</dbReference>
<gene>
    <name evidence="4" type="ORF">QBC35DRAFT_32649</name>
</gene>
<keyword evidence="1" id="KW-0677">Repeat</keyword>
<dbReference type="Gene3D" id="3.40.50.300">
    <property type="entry name" value="P-loop containing nucleotide triphosphate hydrolases"/>
    <property type="match status" value="1"/>
</dbReference>
<dbReference type="PANTHER" id="PTHR10039">
    <property type="entry name" value="AMELOGENIN"/>
    <property type="match status" value="1"/>
</dbReference>
<dbReference type="Proteomes" id="UP001302126">
    <property type="component" value="Unassembled WGS sequence"/>
</dbReference>
<organism evidence="4 5">
    <name type="scientific">Podospora australis</name>
    <dbReference type="NCBI Taxonomy" id="1536484"/>
    <lineage>
        <taxon>Eukaryota</taxon>
        <taxon>Fungi</taxon>
        <taxon>Dikarya</taxon>
        <taxon>Ascomycota</taxon>
        <taxon>Pezizomycotina</taxon>
        <taxon>Sordariomycetes</taxon>
        <taxon>Sordariomycetidae</taxon>
        <taxon>Sordariales</taxon>
        <taxon>Podosporaceae</taxon>
        <taxon>Podospora</taxon>
    </lineage>
</organism>
<dbReference type="InterPro" id="IPR056693">
    <property type="entry name" value="DUF7791"/>
</dbReference>